<evidence type="ECO:0000313" key="2">
    <source>
        <dbReference type="EMBL" id="OJG92701.1"/>
    </source>
</evidence>
<dbReference type="Proteomes" id="UP000065511">
    <property type="component" value="Chromosome"/>
</dbReference>
<dbReference type="KEGG" id="ess:ATZ33_00890"/>
<organism evidence="2 4">
    <name type="scientific">Enterococcus silesiacus</name>
    <dbReference type="NCBI Taxonomy" id="332949"/>
    <lineage>
        <taxon>Bacteria</taxon>
        <taxon>Bacillati</taxon>
        <taxon>Bacillota</taxon>
        <taxon>Bacilli</taxon>
        <taxon>Lactobacillales</taxon>
        <taxon>Enterococcaceae</taxon>
        <taxon>Enterococcus</taxon>
    </lineage>
</organism>
<dbReference type="Gene3D" id="3.30.70.100">
    <property type="match status" value="1"/>
</dbReference>
<dbReference type="EMBL" id="CP013614">
    <property type="protein sequence ID" value="ALR99987.1"/>
    <property type="molecule type" value="Genomic_DNA"/>
</dbReference>
<evidence type="ECO:0008006" key="5">
    <source>
        <dbReference type="Google" id="ProtNLM"/>
    </source>
</evidence>
<proteinExistence type="predicted"/>
<dbReference type="InterPro" id="IPR011008">
    <property type="entry name" value="Dimeric_a/b-barrel"/>
</dbReference>
<keyword evidence="3" id="KW-1185">Reference proteome</keyword>
<dbReference type="EMBL" id="JXLC01000004">
    <property type="protein sequence ID" value="OJG92701.1"/>
    <property type="molecule type" value="Genomic_DNA"/>
</dbReference>
<gene>
    <name evidence="1" type="ORF">ATZ33_00890</name>
    <name evidence="2" type="ORF">RV15_GL002646</name>
</gene>
<name>A0A0S3K6T2_9ENTE</name>
<reference evidence="2 4" key="1">
    <citation type="submission" date="2014-12" db="EMBL/GenBank/DDBJ databases">
        <title>Draft genome sequences of 29 type strains of Enterococci.</title>
        <authorList>
            <person name="Zhong Z."/>
            <person name="Sun Z."/>
            <person name="Liu W."/>
            <person name="Zhang W."/>
            <person name="Zhang H."/>
        </authorList>
    </citation>
    <scope>NUCLEOTIDE SEQUENCE [LARGE SCALE GENOMIC DNA]</scope>
    <source>
        <strain evidence="2 4">DSM 22801</strain>
    </source>
</reference>
<evidence type="ECO:0000313" key="1">
    <source>
        <dbReference type="EMBL" id="ALR99987.1"/>
    </source>
</evidence>
<dbReference type="AlphaFoldDB" id="A0A0S3K6T2"/>
<dbReference type="Proteomes" id="UP000183039">
    <property type="component" value="Unassembled WGS sequence"/>
</dbReference>
<evidence type="ECO:0000313" key="4">
    <source>
        <dbReference type="Proteomes" id="UP000183039"/>
    </source>
</evidence>
<dbReference type="OrthoDB" id="9809695at2"/>
<dbReference type="RefSeq" id="WP_071876705.1">
    <property type="nucleotide sequence ID" value="NZ_JXLC01000004.1"/>
</dbReference>
<sequence length="104" mass="12238">MNKNEIWEVLIYKLKENTGSKFHKIMMKESMPLHKKKGMKIVNHGQALHDPDTYFLIRAYHNLQHLEASQHEFYSDEEWLDGPREKIIALIDSSTKTIIPSSML</sequence>
<evidence type="ECO:0000313" key="3">
    <source>
        <dbReference type="Proteomes" id="UP000065511"/>
    </source>
</evidence>
<accession>A0A0S3K6T2</accession>
<dbReference type="SUPFAM" id="SSF54909">
    <property type="entry name" value="Dimeric alpha+beta barrel"/>
    <property type="match status" value="1"/>
</dbReference>
<protein>
    <recommendedName>
        <fullName evidence="5">NIPSNAP family containing protein</fullName>
    </recommendedName>
</protein>
<reference evidence="1 3" key="2">
    <citation type="submission" date="2015-12" db="EMBL/GenBank/DDBJ databases">
        <authorList>
            <person name="Lauer A."/>
            <person name="Humrighouse B."/>
            <person name="Loparev V."/>
            <person name="Shewmaker P.L."/>
            <person name="Whitney A.M."/>
            <person name="McLaughlin R.W."/>
        </authorList>
    </citation>
    <scope>NUCLEOTIDE SEQUENCE [LARGE SCALE GENOMIC DNA]</scope>
    <source>
        <strain evidence="1 3">LMG 23085</strain>
    </source>
</reference>